<reference evidence="2 3" key="1">
    <citation type="submission" date="2015-07" db="EMBL/GenBank/DDBJ databases">
        <title>Genome analysis of myxobacterium Chondromyces crocatus Cm c5 reveals a high potential for natural compound synthesis and the genetic basis for the loss of fruiting body formation.</title>
        <authorList>
            <person name="Zaburannyi N."/>
            <person name="Bunk B."/>
            <person name="Maier J."/>
            <person name="Overmann J."/>
            <person name="Mueller R."/>
        </authorList>
    </citation>
    <scope>NUCLEOTIDE SEQUENCE [LARGE SCALE GENOMIC DNA]</scope>
    <source>
        <strain evidence="2 3">Cm c5</strain>
    </source>
</reference>
<feature type="compositionally biased region" description="Low complexity" evidence="1">
    <location>
        <begin position="40"/>
        <end position="53"/>
    </location>
</feature>
<dbReference type="EMBL" id="CP012159">
    <property type="protein sequence ID" value="AKT38149.1"/>
    <property type="molecule type" value="Genomic_DNA"/>
</dbReference>
<organism evidence="2 3">
    <name type="scientific">Chondromyces crocatus</name>
    <dbReference type="NCBI Taxonomy" id="52"/>
    <lineage>
        <taxon>Bacteria</taxon>
        <taxon>Pseudomonadati</taxon>
        <taxon>Myxococcota</taxon>
        <taxon>Polyangia</taxon>
        <taxon>Polyangiales</taxon>
        <taxon>Polyangiaceae</taxon>
        <taxon>Chondromyces</taxon>
    </lineage>
</organism>
<dbReference type="KEGG" id="ccro:CMC5_022920"/>
<dbReference type="STRING" id="52.CMC5_022920"/>
<accession>A0A0K1EBC8</accession>
<dbReference type="Gene3D" id="2.130.10.10">
    <property type="entry name" value="YVTN repeat-like/Quinoprotein amine dehydrogenase"/>
    <property type="match status" value="2"/>
</dbReference>
<name>A0A0K1EBC8_CHOCO</name>
<dbReference type="PROSITE" id="PS51257">
    <property type="entry name" value="PROKAR_LIPOPROTEIN"/>
    <property type="match status" value="1"/>
</dbReference>
<dbReference type="OrthoDB" id="3661050at2"/>
<evidence type="ECO:0000313" key="3">
    <source>
        <dbReference type="Proteomes" id="UP000067626"/>
    </source>
</evidence>
<sequence>MGVSLKRDSKRDVLDGARRAGSLVVLAALLLACSPAQPLASTPADPAHATTLPLTPPPSTSASPLAAQPSSVPSTSALPPALQPSFSLSPSPLALDALPTVPVVWARPIQGGSPTRLHAPAGPSVLVFDPAGALLLVDALTGNPRWTRKPPPGETWTSFDADPERGADILIVQGHDTSNQRILHRLRVADGSTRWRKALPGLVDADLQRGAVRLTVRERCTARFLHLDTAASLGPEREGVWIEEAGFEDLPPSTLCDHAVTAHGFHAGVLTVSSPDVGPPSASFGRLEGFGLADTPRWSHPLASPSAQSVLLDASSAVFADLDDRPHHRLQRIFRIELATGKPLWQAPVPHDPACTDARAAVRMRLVPGPPAHDPALLVPRCGATELRDAHTGQRLWELRTPDLVLVDGEGLEKQSLIGHGPLGVQWVAPDGTLREHVVLPAGIRDITPLRDGLGLSSQGLDVVAVIDRTGTPRFQHRLPSATFTLVDDRIALLSGQTQLLIDPASGDAVALPFDSPWILGRVPSSDLWLTTRPGPPRLVAVRLPR</sequence>
<feature type="region of interest" description="Disordered" evidence="1">
    <location>
        <begin position="40"/>
        <end position="79"/>
    </location>
</feature>
<evidence type="ECO:0000313" key="2">
    <source>
        <dbReference type="EMBL" id="AKT38149.1"/>
    </source>
</evidence>
<feature type="compositionally biased region" description="Low complexity" evidence="1">
    <location>
        <begin position="60"/>
        <end position="79"/>
    </location>
</feature>
<evidence type="ECO:0000256" key="1">
    <source>
        <dbReference type="SAM" id="MobiDB-lite"/>
    </source>
</evidence>
<dbReference type="InterPro" id="IPR011047">
    <property type="entry name" value="Quinoprotein_ADH-like_sf"/>
</dbReference>
<proteinExistence type="predicted"/>
<keyword evidence="3" id="KW-1185">Reference proteome</keyword>
<dbReference type="AlphaFoldDB" id="A0A0K1EBC8"/>
<protein>
    <submittedName>
        <fullName evidence="2">Uncharacterized protein</fullName>
    </submittedName>
</protein>
<dbReference type="Proteomes" id="UP000067626">
    <property type="component" value="Chromosome"/>
</dbReference>
<gene>
    <name evidence="2" type="ORF">CMC5_022920</name>
</gene>
<dbReference type="RefSeq" id="WP_050430424.1">
    <property type="nucleotide sequence ID" value="NZ_CP012159.1"/>
</dbReference>
<dbReference type="SUPFAM" id="SSF50998">
    <property type="entry name" value="Quinoprotein alcohol dehydrogenase-like"/>
    <property type="match status" value="1"/>
</dbReference>
<dbReference type="InterPro" id="IPR015943">
    <property type="entry name" value="WD40/YVTN_repeat-like_dom_sf"/>
</dbReference>